<dbReference type="RefSeq" id="WP_134749765.1">
    <property type="nucleotide sequence ID" value="NZ_CP038148.1"/>
</dbReference>
<evidence type="ECO:0000313" key="2">
    <source>
        <dbReference type="EMBL" id="QBQ98182.1"/>
    </source>
</evidence>
<organism evidence="2 3">
    <name type="scientific">Paraburkholderia pallida</name>
    <dbReference type="NCBI Taxonomy" id="2547399"/>
    <lineage>
        <taxon>Bacteria</taxon>
        <taxon>Pseudomonadati</taxon>
        <taxon>Pseudomonadota</taxon>
        <taxon>Betaproteobacteria</taxon>
        <taxon>Burkholderiales</taxon>
        <taxon>Burkholderiaceae</taxon>
        <taxon>Paraburkholderia</taxon>
    </lineage>
</organism>
<gene>
    <name evidence="2" type="ORF">E1956_14030</name>
</gene>
<accession>A0A4V1AZ64</accession>
<evidence type="ECO:0000313" key="3">
    <source>
        <dbReference type="Proteomes" id="UP000295727"/>
    </source>
</evidence>
<evidence type="ECO:0000256" key="1">
    <source>
        <dbReference type="SAM" id="MobiDB-lite"/>
    </source>
</evidence>
<name>A0A4V1AZ64_9BURK</name>
<dbReference type="AlphaFoldDB" id="A0A4V1AZ64"/>
<protein>
    <submittedName>
        <fullName evidence="2">Uncharacterized protein</fullName>
    </submittedName>
</protein>
<proteinExistence type="predicted"/>
<dbReference type="Proteomes" id="UP000295727">
    <property type="component" value="Chromosome 1"/>
</dbReference>
<dbReference type="KEGG" id="ppai:E1956_14030"/>
<keyword evidence="3" id="KW-1185">Reference proteome</keyword>
<sequence length="96" mass="10821">MDKVTLNPGKLFAAQAAPFGLMQALESLDLLWRKETTNEAEEKTPLSQRAQSGAMTGGSRDEIVDMADLPRTVEEHIGREYRQKSREEWCDARGRV</sequence>
<dbReference type="EMBL" id="CP038148">
    <property type="protein sequence ID" value="QBQ98182.1"/>
    <property type="molecule type" value="Genomic_DNA"/>
</dbReference>
<feature type="compositionally biased region" description="Polar residues" evidence="1">
    <location>
        <begin position="45"/>
        <end position="54"/>
    </location>
</feature>
<reference evidence="2 3" key="1">
    <citation type="submission" date="2019-03" db="EMBL/GenBank/DDBJ databases">
        <title>Paraburkholderia sp. 7MH5, isolated from subtropical forest soil.</title>
        <authorList>
            <person name="Gao Z.-H."/>
            <person name="Qiu L.-H."/>
        </authorList>
    </citation>
    <scope>NUCLEOTIDE SEQUENCE [LARGE SCALE GENOMIC DNA]</scope>
    <source>
        <strain evidence="2 3">7MH5</strain>
    </source>
</reference>
<feature type="region of interest" description="Disordered" evidence="1">
    <location>
        <begin position="36"/>
        <end position="64"/>
    </location>
</feature>